<evidence type="ECO:0000256" key="2">
    <source>
        <dbReference type="SAM" id="Phobius"/>
    </source>
</evidence>
<reference evidence="4 5" key="1">
    <citation type="submission" date="2019-06" db="EMBL/GenBank/DDBJ databases">
        <title>Sequencing the genomes of 1000 actinobacteria strains.</title>
        <authorList>
            <person name="Klenk H.-P."/>
        </authorList>
    </citation>
    <scope>NUCLEOTIDE SEQUENCE [LARGE SCALE GENOMIC DNA]</scope>
    <source>
        <strain evidence="4 5">DSM 8251</strain>
    </source>
</reference>
<keyword evidence="2" id="KW-0812">Transmembrane</keyword>
<keyword evidence="2" id="KW-1133">Transmembrane helix</keyword>
<dbReference type="Proteomes" id="UP000316196">
    <property type="component" value="Unassembled WGS sequence"/>
</dbReference>
<dbReference type="Pfam" id="PF20059">
    <property type="entry name" value="DUF6458"/>
    <property type="match status" value="1"/>
</dbReference>
<feature type="domain" description="DUF6458" evidence="3">
    <location>
        <begin position="8"/>
        <end position="64"/>
    </location>
</feature>
<dbReference type="InterPro" id="IPR045597">
    <property type="entry name" value="DUF6458"/>
</dbReference>
<dbReference type="RefSeq" id="WP_142093078.1">
    <property type="nucleotide sequence ID" value="NZ_BAAAMD010000002.1"/>
</dbReference>
<gene>
    <name evidence="4" type="ORF">FB460_1149</name>
</gene>
<accession>A0A542ZST1</accession>
<sequence>MRYVSLGGPIFLGVVGAILAFAVSDQMLGPVDLSVVGVILLVAAAIWLILSVTVNRPQRRVRTVRRDAPGGQAGYGNGGYNDNPPTRQF</sequence>
<organism evidence="4 5">
    <name type="scientific">Propioniferax innocua</name>
    <dbReference type="NCBI Taxonomy" id="1753"/>
    <lineage>
        <taxon>Bacteria</taxon>
        <taxon>Bacillati</taxon>
        <taxon>Actinomycetota</taxon>
        <taxon>Actinomycetes</taxon>
        <taxon>Propionibacteriales</taxon>
        <taxon>Propionibacteriaceae</taxon>
        <taxon>Propioniferax</taxon>
    </lineage>
</organism>
<name>A0A542ZST1_9ACTN</name>
<comment type="caution">
    <text evidence="4">The sequence shown here is derived from an EMBL/GenBank/DDBJ whole genome shotgun (WGS) entry which is preliminary data.</text>
</comment>
<evidence type="ECO:0000259" key="3">
    <source>
        <dbReference type="Pfam" id="PF20059"/>
    </source>
</evidence>
<dbReference type="EMBL" id="VFOR01000001">
    <property type="protein sequence ID" value="TQL63346.1"/>
    <property type="molecule type" value="Genomic_DNA"/>
</dbReference>
<dbReference type="AlphaFoldDB" id="A0A542ZST1"/>
<proteinExistence type="predicted"/>
<keyword evidence="2" id="KW-0472">Membrane</keyword>
<protein>
    <recommendedName>
        <fullName evidence="3">DUF6458 domain-containing protein</fullName>
    </recommendedName>
</protein>
<evidence type="ECO:0000313" key="4">
    <source>
        <dbReference type="EMBL" id="TQL63346.1"/>
    </source>
</evidence>
<evidence type="ECO:0000256" key="1">
    <source>
        <dbReference type="SAM" id="MobiDB-lite"/>
    </source>
</evidence>
<feature type="transmembrane region" description="Helical" evidence="2">
    <location>
        <begin position="36"/>
        <end position="55"/>
    </location>
</feature>
<keyword evidence="5" id="KW-1185">Reference proteome</keyword>
<feature type="compositionally biased region" description="Low complexity" evidence="1">
    <location>
        <begin position="80"/>
        <end position="89"/>
    </location>
</feature>
<evidence type="ECO:0000313" key="5">
    <source>
        <dbReference type="Proteomes" id="UP000316196"/>
    </source>
</evidence>
<feature type="region of interest" description="Disordered" evidence="1">
    <location>
        <begin position="65"/>
        <end position="89"/>
    </location>
</feature>